<organism evidence="1">
    <name type="scientific">Pinctada fucata</name>
    <name type="common">Akoya pearl oyster</name>
    <name type="synonym">Pinctada imbricata fucata</name>
    <dbReference type="NCBI Taxonomy" id="50426"/>
    <lineage>
        <taxon>Eukaryota</taxon>
        <taxon>Metazoa</taxon>
        <taxon>Spiralia</taxon>
        <taxon>Lophotrochozoa</taxon>
        <taxon>Mollusca</taxon>
        <taxon>Bivalvia</taxon>
        <taxon>Autobranchia</taxon>
        <taxon>Pteriomorphia</taxon>
        <taxon>Pterioida</taxon>
        <taxon>Pterioidea</taxon>
        <taxon>Pteriidae</taxon>
        <taxon>Pinctada</taxon>
    </lineage>
</organism>
<accession>A0A194AME5</accession>
<protein>
    <submittedName>
        <fullName evidence="1">Uncharacterized protein</fullName>
    </submittedName>
</protein>
<proteinExistence type="predicted"/>
<name>A0A194AME5_PINFU</name>
<evidence type="ECO:0000313" key="1">
    <source>
        <dbReference type="EMBL" id="JAS03388.1"/>
    </source>
</evidence>
<reference evidence="1" key="1">
    <citation type="submission" date="2016-03" db="EMBL/GenBank/DDBJ databases">
        <authorList>
            <person name="Ploux O."/>
        </authorList>
    </citation>
    <scope>NUCLEOTIDE SEQUENCE</scope>
    <source>
        <tissue evidence="1">Mantle</tissue>
    </source>
</reference>
<dbReference type="EMBL" id="GELH01000884">
    <property type="protein sequence ID" value="JAS03388.1"/>
    <property type="molecule type" value="Transcribed_RNA"/>
</dbReference>
<dbReference type="AlphaFoldDB" id="A0A194AME5"/>
<dbReference type="EMBL" id="GELH01000883">
    <property type="protein sequence ID" value="JAS03389.1"/>
    <property type="molecule type" value="Transcribed_RNA"/>
</dbReference>
<sequence>MDKIKIILCFLALYGSALISIGTAKKSLNMNSGLYSDMSGGQMYTNDAGYFIPSAFGYTYPYGYRIHDVQPSNVCAYCRSINHVSCMNQHCIAPPPVPPMFQPFALGDSAMCAYCKSINHIPCIIRFCLAHTSSSSTES</sequence>